<comment type="caution">
    <text evidence="1">The sequence shown here is derived from an EMBL/GenBank/DDBJ whole genome shotgun (WGS) entry which is preliminary data.</text>
</comment>
<evidence type="ECO:0000313" key="1">
    <source>
        <dbReference type="EMBL" id="KAJ2982995.1"/>
    </source>
</evidence>
<dbReference type="EMBL" id="JANJQO010000048">
    <property type="protein sequence ID" value="KAJ2982995.1"/>
    <property type="molecule type" value="Genomic_DNA"/>
</dbReference>
<name>A0ACC1NUK1_9HYPO</name>
<keyword evidence="2" id="KW-1185">Reference proteome</keyword>
<organism evidence="1 2">
    <name type="scientific">Zarea fungicola</name>
    <dbReference type="NCBI Taxonomy" id="93591"/>
    <lineage>
        <taxon>Eukaryota</taxon>
        <taxon>Fungi</taxon>
        <taxon>Dikarya</taxon>
        <taxon>Ascomycota</taxon>
        <taxon>Pezizomycotina</taxon>
        <taxon>Sordariomycetes</taxon>
        <taxon>Hypocreomycetidae</taxon>
        <taxon>Hypocreales</taxon>
        <taxon>Cordycipitaceae</taxon>
        <taxon>Zarea</taxon>
    </lineage>
</organism>
<proteinExistence type="predicted"/>
<dbReference type="Proteomes" id="UP001143910">
    <property type="component" value="Unassembled WGS sequence"/>
</dbReference>
<gene>
    <name evidence="1" type="ORF">NQ176_g1013</name>
</gene>
<protein>
    <submittedName>
        <fullName evidence="1">Uncharacterized protein</fullName>
    </submittedName>
</protein>
<accession>A0ACC1NUK1</accession>
<reference evidence="1" key="1">
    <citation type="submission" date="2022-08" db="EMBL/GenBank/DDBJ databases">
        <title>Genome Sequence of Lecanicillium fungicola.</title>
        <authorList>
            <person name="Buettner E."/>
        </authorList>
    </citation>
    <scope>NUCLEOTIDE SEQUENCE</scope>
    <source>
        <strain evidence="1">Babe33</strain>
    </source>
</reference>
<sequence length="285" mass="31502">MHEEASSRVRPALHIIEPQLAHTHTAILLHGRGSTGPEFAEELFATQLSDNSSLTTKLPGWRWVFPSSTELWSTTFQERMPAWFEAQSLTDLTLGQDLQIPGIMDSCEYIHGVIEDELNVLDGKTSNLLFGGISQGGAVAMWMLLCRGTESRVGAFFAASTWLPFAQNIKNVVISRDNEDPGEAGRAGQDAASIEYDTFIRQAMGDSAAEQCKNPVRSSVKVFLGHGLDDAYVDVELGRQARQVLSAAGFGVEWKEYSGAEEEGHWLQEPNEMDDIHQFMRNLSV</sequence>
<evidence type="ECO:0000313" key="2">
    <source>
        <dbReference type="Proteomes" id="UP001143910"/>
    </source>
</evidence>